<dbReference type="Pfam" id="PF03787">
    <property type="entry name" value="RAMPs"/>
    <property type="match status" value="1"/>
</dbReference>
<proteinExistence type="predicted"/>
<protein>
    <submittedName>
        <fullName evidence="3">CRISPR type III-B/RAMP module RAMP protein</fullName>
    </submittedName>
</protein>
<evidence type="ECO:0000259" key="2">
    <source>
        <dbReference type="Pfam" id="PF03787"/>
    </source>
</evidence>
<dbReference type="AlphaFoldDB" id="A0A975GGF6"/>
<evidence type="ECO:0000313" key="3">
    <source>
        <dbReference type="EMBL" id="QTA80265.1"/>
    </source>
</evidence>
<dbReference type="InterPro" id="IPR007522">
    <property type="entry name" value="CRISPR-assoc_prot_TM1795"/>
</dbReference>
<reference evidence="3" key="1">
    <citation type="journal article" date="2021" name="Microb. Physiol.">
        <title>Proteogenomic Insights into the Physiology of Marine, Sulfate-Reducing, Filamentous Desulfonema limicola and Desulfonema magnum.</title>
        <authorList>
            <person name="Schnaars V."/>
            <person name="Wohlbrand L."/>
            <person name="Scheve S."/>
            <person name="Hinrichs C."/>
            <person name="Reinhardt R."/>
            <person name="Rabus R."/>
        </authorList>
    </citation>
    <scope>NUCLEOTIDE SEQUENCE</scope>
    <source>
        <strain evidence="3">5ac10</strain>
    </source>
</reference>
<keyword evidence="4" id="KW-1185">Reference proteome</keyword>
<dbReference type="NCBIfam" id="TIGR01894">
    <property type="entry name" value="cas_TM1795_cmr1"/>
    <property type="match status" value="1"/>
</dbReference>
<organism evidence="3 4">
    <name type="scientific">Desulfonema limicola</name>
    <dbReference type="NCBI Taxonomy" id="45656"/>
    <lineage>
        <taxon>Bacteria</taxon>
        <taxon>Pseudomonadati</taxon>
        <taxon>Thermodesulfobacteriota</taxon>
        <taxon>Desulfobacteria</taxon>
        <taxon>Desulfobacterales</taxon>
        <taxon>Desulfococcaceae</taxon>
        <taxon>Desulfonema</taxon>
    </lineage>
</organism>
<feature type="domain" description="CRISPR type III-associated protein" evidence="2">
    <location>
        <begin position="10"/>
        <end position="181"/>
    </location>
</feature>
<evidence type="ECO:0000313" key="4">
    <source>
        <dbReference type="Proteomes" id="UP000663720"/>
    </source>
</evidence>
<evidence type="ECO:0000256" key="1">
    <source>
        <dbReference type="ARBA" id="ARBA00023118"/>
    </source>
</evidence>
<dbReference type="KEGG" id="dli:dnl_25610"/>
<accession>A0A975GGF6</accession>
<keyword evidence="1" id="KW-0051">Antiviral defense</keyword>
<dbReference type="EMBL" id="CP061799">
    <property type="protein sequence ID" value="QTA80265.1"/>
    <property type="molecule type" value="Genomic_DNA"/>
</dbReference>
<name>A0A975GGF6_9BACT</name>
<dbReference type="Proteomes" id="UP000663720">
    <property type="component" value="Chromosome"/>
</dbReference>
<dbReference type="RefSeq" id="WP_207691932.1">
    <property type="nucleotide sequence ID" value="NZ_CP061799.1"/>
</dbReference>
<sequence>MHPVRISARCKIVTPMLSSGADQQEFEIRSTSVKSGLRFWWRAFQPDEGQTLYKKEEQLFGSTELACPFSIFVKPDKSTFEYWKPGDSVGEWGEGLGYIFFSIFNGRDKKIKNTVQKRDSTVDQGKSGRPIAKPGGEFELNITFKASYSETDVKDVICSLWLLENFGGLGGRTRRGAGCFEIINIEIDSDEVNEFTKQLIMSQKNYARPELFIDSGIRFICKRWLDENDSYKIPDYTAFRPGISEILVFKNPHSGKGNGAMKAMDAIGLGMKIFRNTNPYEEARQMHHALTDEGNPVPDFKVLQKAQMGLPIIYNFRGDGRFDRGGAPDRSIGYNAKGIIWDDKKNLPIKSAKDNSERRSSPLLISCHEFGKIPYAVICHLPAPILPEGQKLWLESKPVGHDHFSTPPAGYNYVEELLIKGNEVNGDKRKPLHKYFEKCFYIRKRKVAVTPAKPVKKENKSVLETDNNNQTKIDIKPEDEKLKWLRQIKDKPGDLQWYLGETIGNFQGKKEICPCDLWYLENGEVKKDEGKWQVKGKQFSTITNLKKEKGTFFLCTKQPDQNTAPSGYLFNVKKPG</sequence>
<dbReference type="InterPro" id="IPR005537">
    <property type="entry name" value="RAMP_III_fam"/>
</dbReference>
<dbReference type="GO" id="GO:0051607">
    <property type="term" value="P:defense response to virus"/>
    <property type="evidence" value="ECO:0007669"/>
    <property type="project" value="UniProtKB-KW"/>
</dbReference>
<gene>
    <name evidence="3" type="ORF">dnl_25610</name>
</gene>